<sequence>MVKCPHCGCEDKSKLLKTWRYRWWNVCYYECPKCGFRFAFYIDPEGKRKSFTIIFKPKARCS</sequence>
<dbReference type="AlphaFoldDB" id="A0A7J2TB79"/>
<name>A0A7J2TB79_9CREN</name>
<organism evidence="1">
    <name type="scientific">Ignisphaera aggregans</name>
    <dbReference type="NCBI Taxonomy" id="334771"/>
    <lineage>
        <taxon>Archaea</taxon>
        <taxon>Thermoproteota</taxon>
        <taxon>Thermoprotei</taxon>
        <taxon>Desulfurococcales</taxon>
        <taxon>Desulfurococcaceae</taxon>
        <taxon>Ignisphaera</taxon>
    </lineage>
</organism>
<proteinExistence type="predicted"/>
<reference evidence="1" key="1">
    <citation type="journal article" date="2020" name="mSystems">
        <title>Genome- and Community-Level Interaction Insights into Carbon Utilization and Element Cycling Functions of Hydrothermarchaeota in Hydrothermal Sediment.</title>
        <authorList>
            <person name="Zhou Z."/>
            <person name="Liu Y."/>
            <person name="Xu W."/>
            <person name="Pan J."/>
            <person name="Luo Z.H."/>
            <person name="Li M."/>
        </authorList>
    </citation>
    <scope>NUCLEOTIDE SEQUENCE [LARGE SCALE GENOMIC DNA]</scope>
    <source>
        <strain evidence="1">SpSt-27</strain>
    </source>
</reference>
<gene>
    <name evidence="1" type="ORF">ENP99_05445</name>
</gene>
<evidence type="ECO:0000313" key="1">
    <source>
        <dbReference type="EMBL" id="HEH31533.1"/>
    </source>
</evidence>
<dbReference type="EMBL" id="DSLL01000052">
    <property type="protein sequence ID" value="HEH31533.1"/>
    <property type="molecule type" value="Genomic_DNA"/>
</dbReference>
<protein>
    <recommendedName>
        <fullName evidence="2">TFIIS-type domain-containing protein</fullName>
    </recommendedName>
</protein>
<comment type="caution">
    <text evidence="1">The sequence shown here is derived from an EMBL/GenBank/DDBJ whole genome shotgun (WGS) entry which is preliminary data.</text>
</comment>
<evidence type="ECO:0008006" key="2">
    <source>
        <dbReference type="Google" id="ProtNLM"/>
    </source>
</evidence>
<accession>A0A7J2TB79</accession>